<evidence type="ECO:0000256" key="2">
    <source>
        <dbReference type="ARBA" id="ARBA00013253"/>
    </source>
</evidence>
<organism evidence="9">
    <name type="scientific">hydrothermal vent metagenome</name>
    <dbReference type="NCBI Taxonomy" id="652676"/>
    <lineage>
        <taxon>unclassified sequences</taxon>
        <taxon>metagenomes</taxon>
        <taxon>ecological metagenomes</taxon>
    </lineage>
</organism>
<dbReference type="NCBIfam" id="TIGR01498">
    <property type="entry name" value="folK"/>
    <property type="match status" value="1"/>
</dbReference>
<dbReference type="InterPro" id="IPR000550">
    <property type="entry name" value="Hppk"/>
</dbReference>
<comment type="pathway">
    <text evidence="1">Cofactor biosynthesis; tetrahydrofolate biosynthesis; 2-amino-4-hydroxy-6-hydroxymethyl-7,8-dihydropteridine diphosphate from 7,8-dihydroneopterin triphosphate: step 4/4.</text>
</comment>
<proteinExistence type="predicted"/>
<keyword evidence="3 9" id="KW-0808">Transferase</keyword>
<dbReference type="GO" id="GO:0046654">
    <property type="term" value="P:tetrahydrofolate biosynthetic process"/>
    <property type="evidence" value="ECO:0007669"/>
    <property type="project" value="UniProtKB-UniPathway"/>
</dbReference>
<feature type="domain" description="7,8-dihydro-6-hydroxymethylpterin-pyrophosphokinase" evidence="8">
    <location>
        <begin position="35"/>
        <end position="162"/>
    </location>
</feature>
<dbReference type="GO" id="GO:0046656">
    <property type="term" value="P:folic acid biosynthetic process"/>
    <property type="evidence" value="ECO:0007669"/>
    <property type="project" value="UniProtKB-KW"/>
</dbReference>
<evidence type="ECO:0000256" key="1">
    <source>
        <dbReference type="ARBA" id="ARBA00005051"/>
    </source>
</evidence>
<evidence type="ECO:0000256" key="4">
    <source>
        <dbReference type="ARBA" id="ARBA00022741"/>
    </source>
</evidence>
<protein>
    <recommendedName>
        <fullName evidence="2">2-amino-4-hydroxy-6-hydroxymethyldihydropteridine diphosphokinase</fullName>
        <ecNumber evidence="2">2.7.6.3</ecNumber>
    </recommendedName>
</protein>
<keyword evidence="4" id="KW-0547">Nucleotide-binding</keyword>
<evidence type="ECO:0000256" key="5">
    <source>
        <dbReference type="ARBA" id="ARBA00022777"/>
    </source>
</evidence>
<dbReference type="UniPathway" id="UPA00077">
    <property type="reaction ID" value="UER00155"/>
</dbReference>
<dbReference type="PANTHER" id="PTHR43071">
    <property type="entry name" value="2-AMINO-4-HYDROXY-6-HYDROXYMETHYLDIHYDROPTERIDINE PYROPHOSPHOKINASE"/>
    <property type="match status" value="1"/>
</dbReference>
<keyword evidence="5 9" id="KW-0418">Kinase</keyword>
<accession>A0A1W1BJL6</accession>
<dbReference type="Pfam" id="PF01288">
    <property type="entry name" value="HPPK"/>
    <property type="match status" value="1"/>
</dbReference>
<evidence type="ECO:0000256" key="3">
    <source>
        <dbReference type="ARBA" id="ARBA00022679"/>
    </source>
</evidence>
<dbReference type="InterPro" id="IPR035907">
    <property type="entry name" value="Hppk_sf"/>
</dbReference>
<evidence type="ECO:0000256" key="6">
    <source>
        <dbReference type="ARBA" id="ARBA00022840"/>
    </source>
</evidence>
<dbReference type="GO" id="GO:0016301">
    <property type="term" value="F:kinase activity"/>
    <property type="evidence" value="ECO:0007669"/>
    <property type="project" value="UniProtKB-KW"/>
</dbReference>
<dbReference type="Gene3D" id="3.30.70.560">
    <property type="entry name" value="7,8-Dihydro-6-hydroxymethylpterin-pyrophosphokinase HPPK"/>
    <property type="match status" value="1"/>
</dbReference>
<evidence type="ECO:0000313" key="9">
    <source>
        <dbReference type="EMBL" id="SFV53699.1"/>
    </source>
</evidence>
<evidence type="ECO:0000259" key="8">
    <source>
        <dbReference type="Pfam" id="PF01288"/>
    </source>
</evidence>
<dbReference type="EMBL" id="FPHB01000022">
    <property type="protein sequence ID" value="SFV53699.1"/>
    <property type="molecule type" value="Genomic_DNA"/>
</dbReference>
<dbReference type="GO" id="GO:0003848">
    <property type="term" value="F:2-amino-4-hydroxy-6-hydroxymethyldihydropteridine diphosphokinase activity"/>
    <property type="evidence" value="ECO:0007669"/>
    <property type="project" value="UniProtKB-EC"/>
</dbReference>
<keyword evidence="7" id="KW-0289">Folate biosynthesis</keyword>
<dbReference type="SUPFAM" id="SSF55083">
    <property type="entry name" value="6-hydroxymethyl-7,8-dihydropterin pyrophosphokinase, HPPK"/>
    <property type="match status" value="1"/>
</dbReference>
<dbReference type="EC" id="2.7.6.3" evidence="2"/>
<sequence>MYLKHSLSKDLILYRGGCFPYKRRTKRRFLRHRVVVGIGGNVGDVKRRFQHLFIFLQREKRVEIVQTSSILQNPPFGFLEQDDFFNALVVLQTNMQPFSFLAYLQKIEKKFHRKRSFANAPRTLDLDIIFFDDRVIQTKKLTLPHYGYKERDSVLIPLKELQL</sequence>
<dbReference type="AlphaFoldDB" id="A0A1W1BJL6"/>
<dbReference type="PANTHER" id="PTHR43071:SF1">
    <property type="entry name" value="2-AMINO-4-HYDROXY-6-HYDROXYMETHYLDIHYDROPTERIDINE PYROPHOSPHOKINASE"/>
    <property type="match status" value="1"/>
</dbReference>
<name>A0A1W1BJL6_9ZZZZ</name>
<dbReference type="GO" id="GO:0005524">
    <property type="term" value="F:ATP binding"/>
    <property type="evidence" value="ECO:0007669"/>
    <property type="project" value="UniProtKB-KW"/>
</dbReference>
<keyword evidence="6" id="KW-0067">ATP-binding</keyword>
<gene>
    <name evidence="10" type="ORF">MNB_SM-3-641</name>
    <name evidence="9" type="ORF">MNB_SM-7-959</name>
</gene>
<dbReference type="EMBL" id="FPHP01000043">
    <property type="protein sequence ID" value="SFV75557.1"/>
    <property type="molecule type" value="Genomic_DNA"/>
</dbReference>
<evidence type="ECO:0000256" key="7">
    <source>
        <dbReference type="ARBA" id="ARBA00022909"/>
    </source>
</evidence>
<evidence type="ECO:0000313" key="10">
    <source>
        <dbReference type="EMBL" id="SFV75557.1"/>
    </source>
</evidence>
<dbReference type="CDD" id="cd00483">
    <property type="entry name" value="HPPK"/>
    <property type="match status" value="1"/>
</dbReference>
<reference evidence="9" key="1">
    <citation type="submission" date="2016-10" db="EMBL/GenBank/DDBJ databases">
        <authorList>
            <person name="de Groot N.N."/>
        </authorList>
    </citation>
    <scope>NUCLEOTIDE SEQUENCE</scope>
</reference>